<dbReference type="OrthoDB" id="8443793at2"/>
<gene>
    <name evidence="2" type="ORF">Ga0080559_TMP3823</name>
</gene>
<dbReference type="STRING" id="1229727.Ga0080559_TMP3823"/>
<dbReference type="AlphaFoldDB" id="A0A1U7D910"/>
<organism evidence="2 3">
    <name type="scientific">Salipiger profundus</name>
    <dbReference type="NCBI Taxonomy" id="1229727"/>
    <lineage>
        <taxon>Bacteria</taxon>
        <taxon>Pseudomonadati</taxon>
        <taxon>Pseudomonadota</taxon>
        <taxon>Alphaproteobacteria</taxon>
        <taxon>Rhodobacterales</taxon>
        <taxon>Roseobacteraceae</taxon>
        <taxon>Salipiger</taxon>
    </lineage>
</organism>
<dbReference type="RefSeq" id="WP_076624433.1">
    <property type="nucleotide sequence ID" value="NZ_BMEW01000001.1"/>
</dbReference>
<feature type="compositionally biased region" description="Acidic residues" evidence="1">
    <location>
        <begin position="100"/>
        <end position="118"/>
    </location>
</feature>
<feature type="compositionally biased region" description="Basic and acidic residues" evidence="1">
    <location>
        <begin position="90"/>
        <end position="99"/>
    </location>
</feature>
<proteinExistence type="predicted"/>
<feature type="compositionally biased region" description="Basic and acidic residues" evidence="1">
    <location>
        <begin position="179"/>
        <end position="192"/>
    </location>
</feature>
<accession>A0A1U7D910</accession>
<dbReference type="KEGG" id="tpro:Ga0080559_TMP3823"/>
<reference evidence="2 3" key="1">
    <citation type="submission" date="2016-03" db="EMBL/GenBank/DDBJ databases">
        <title>Deep-sea bacteria in the southern Pacific.</title>
        <authorList>
            <person name="Tang K."/>
        </authorList>
    </citation>
    <scope>NUCLEOTIDE SEQUENCE [LARGE SCALE GENOMIC DNA]</scope>
    <source>
        <strain evidence="2 3">JLT2016</strain>
    </source>
</reference>
<sequence>MPRTGSQPERLRVAALRNTGPTSFDIRPDEAARAALAEELGLLSLRKLRLSGEIRPVGRDGWQLDAMLGATVTQPCVVTLDPVTTRIDEPVERLWRPDEELPQPEEGSEIETPEEDADPLPSVIDLGAVLSEALSLALPPYPHSEAAEEVAEELAEAAEPDPEDERPNPFAALSGLRDQLAESPKKGEKDDD</sequence>
<protein>
    <submittedName>
        <fullName evidence="2">Putative metal-binding protein</fullName>
    </submittedName>
</protein>
<evidence type="ECO:0000313" key="3">
    <source>
        <dbReference type="Proteomes" id="UP000186559"/>
    </source>
</evidence>
<evidence type="ECO:0000313" key="2">
    <source>
        <dbReference type="EMBL" id="APX24619.1"/>
    </source>
</evidence>
<dbReference type="Proteomes" id="UP000186559">
    <property type="component" value="Chromosome"/>
</dbReference>
<feature type="region of interest" description="Disordered" evidence="1">
    <location>
        <begin position="140"/>
        <end position="192"/>
    </location>
</feature>
<evidence type="ECO:0000256" key="1">
    <source>
        <dbReference type="SAM" id="MobiDB-lite"/>
    </source>
</evidence>
<dbReference type="InterPro" id="IPR003772">
    <property type="entry name" value="YceD"/>
</dbReference>
<dbReference type="EMBL" id="CP014796">
    <property type="protein sequence ID" value="APX24619.1"/>
    <property type="molecule type" value="Genomic_DNA"/>
</dbReference>
<feature type="compositionally biased region" description="Acidic residues" evidence="1">
    <location>
        <begin position="147"/>
        <end position="164"/>
    </location>
</feature>
<name>A0A1U7D910_9RHOB</name>
<feature type="region of interest" description="Disordered" evidence="1">
    <location>
        <begin position="90"/>
        <end position="124"/>
    </location>
</feature>
<keyword evidence="3" id="KW-1185">Reference proteome</keyword>
<dbReference type="Pfam" id="PF02620">
    <property type="entry name" value="YceD"/>
    <property type="match status" value="1"/>
</dbReference>